<feature type="compositionally biased region" description="Gly residues" evidence="1">
    <location>
        <begin position="43"/>
        <end position="56"/>
    </location>
</feature>
<protein>
    <submittedName>
        <fullName evidence="2">Uncharacterized protein</fullName>
    </submittedName>
</protein>
<dbReference type="Proteomes" id="UP000419144">
    <property type="component" value="Unassembled WGS sequence"/>
</dbReference>
<feature type="region of interest" description="Disordered" evidence="1">
    <location>
        <begin position="40"/>
        <end position="72"/>
    </location>
</feature>
<keyword evidence="3" id="KW-1185">Reference proteome</keyword>
<name>A0A640KHV6_LEITA</name>
<evidence type="ECO:0000313" key="3">
    <source>
        <dbReference type="Proteomes" id="UP000419144"/>
    </source>
</evidence>
<dbReference type="VEuPathDB" id="TriTrypDB:LtaPh_2405500"/>
<sequence length="126" mass="13416">MDKAKTLEVLRGMKFMQRKEEAKRRAAFEVAQRDEIERHLLHPGGGSCGASGGHSDGGSSAVVHPGGGGPARATVLHDDSFPAHAYSLSRRRFTDALGSGDAVPVAAGSATQMHLWEMVPCNRGFF</sequence>
<evidence type="ECO:0000256" key="1">
    <source>
        <dbReference type="SAM" id="MobiDB-lite"/>
    </source>
</evidence>
<dbReference type="OrthoDB" id="265010at2759"/>
<reference evidence="2" key="1">
    <citation type="submission" date="2019-11" db="EMBL/GenBank/DDBJ databases">
        <title>Leishmania tarentolae CDS.</title>
        <authorList>
            <person name="Goto Y."/>
            <person name="Yamagishi J."/>
        </authorList>
    </citation>
    <scope>NUCLEOTIDE SEQUENCE [LARGE SCALE GENOMIC DNA]</scope>
    <source>
        <strain evidence="2">Parrot Tar II</strain>
    </source>
</reference>
<comment type="caution">
    <text evidence="2">The sequence shown here is derived from an EMBL/GenBank/DDBJ whole genome shotgun (WGS) entry which is preliminary data.</text>
</comment>
<organism evidence="2 3">
    <name type="scientific">Leishmania tarentolae</name>
    <name type="common">Sauroleishmania tarentolae</name>
    <dbReference type="NCBI Taxonomy" id="5689"/>
    <lineage>
        <taxon>Eukaryota</taxon>
        <taxon>Discoba</taxon>
        <taxon>Euglenozoa</taxon>
        <taxon>Kinetoplastea</taxon>
        <taxon>Metakinetoplastina</taxon>
        <taxon>Trypanosomatida</taxon>
        <taxon>Trypanosomatidae</taxon>
        <taxon>Leishmaniinae</taxon>
        <taxon>Leishmania</taxon>
        <taxon>lizard Leishmania</taxon>
    </lineage>
</organism>
<gene>
    <name evidence="2" type="ORF">LtaPh_2405500</name>
</gene>
<dbReference type="AlphaFoldDB" id="A0A640KHV6"/>
<dbReference type="EMBL" id="BLBS01000031">
    <property type="protein sequence ID" value="GET88888.1"/>
    <property type="molecule type" value="Genomic_DNA"/>
</dbReference>
<proteinExistence type="predicted"/>
<evidence type="ECO:0000313" key="2">
    <source>
        <dbReference type="EMBL" id="GET88888.1"/>
    </source>
</evidence>
<accession>A0A640KHV6</accession>